<sequence length="223" mass="26489">MIFLGPLYRLVAAQYAHQIYHFPLIQLVFYSLDKTLLYFLVFLVLRLLYLRYRQRFGQGSTVWRREIYLWLLVIYLLLLYSLTALRGIYWPNQFWTYLQLPHKAINTTPFVETLKLVQGKSKFDFLYNLFGNILWFIPLGFSYGVRLQDNRRWLPVQFLQVYLLGVGVSVSIETLQYLLSTGIADIDDVTFNAVGCLVGFVLYLIWRGLRQWLNKLKLHVKKV</sequence>
<keyword evidence="1" id="KW-0472">Membrane</keyword>
<dbReference type="EMBL" id="JBGQPK010000016">
    <property type="protein sequence ID" value="MFL2029082.1"/>
    <property type="molecule type" value="Genomic_DNA"/>
</dbReference>
<dbReference type="RefSeq" id="WP_407137223.1">
    <property type="nucleotide sequence ID" value="NZ_JBGQPK010000016.1"/>
</dbReference>
<keyword evidence="1" id="KW-0812">Transmembrane</keyword>
<organism evidence="3 4">
    <name type="scientific">Loigolactobacillus zhaoyuanensis</name>
    <dbReference type="NCBI Taxonomy" id="2486017"/>
    <lineage>
        <taxon>Bacteria</taxon>
        <taxon>Bacillati</taxon>
        <taxon>Bacillota</taxon>
        <taxon>Bacilli</taxon>
        <taxon>Lactobacillales</taxon>
        <taxon>Lactobacillaceae</taxon>
        <taxon>Loigolactobacillus</taxon>
    </lineage>
</organism>
<feature type="transmembrane region" description="Helical" evidence="1">
    <location>
        <begin position="157"/>
        <end position="179"/>
    </location>
</feature>
<feature type="domain" description="VanZ-like" evidence="2">
    <location>
        <begin position="73"/>
        <end position="206"/>
    </location>
</feature>
<evidence type="ECO:0000313" key="3">
    <source>
        <dbReference type="EMBL" id="MFL2029082.1"/>
    </source>
</evidence>
<evidence type="ECO:0000256" key="1">
    <source>
        <dbReference type="SAM" id="Phobius"/>
    </source>
</evidence>
<evidence type="ECO:0000313" key="4">
    <source>
        <dbReference type="Proteomes" id="UP001625389"/>
    </source>
</evidence>
<keyword evidence="1" id="KW-1133">Transmembrane helix</keyword>
<feature type="transmembrane region" description="Helical" evidence="1">
    <location>
        <begin position="191"/>
        <end position="209"/>
    </location>
</feature>
<comment type="caution">
    <text evidence="3">The sequence shown here is derived from an EMBL/GenBank/DDBJ whole genome shotgun (WGS) entry which is preliminary data.</text>
</comment>
<protein>
    <submittedName>
        <fullName evidence="3">VanZ family protein</fullName>
    </submittedName>
</protein>
<dbReference type="InterPro" id="IPR053150">
    <property type="entry name" value="Teicoplanin_resist-assoc"/>
</dbReference>
<name>A0ABW8UE03_9LACO</name>
<dbReference type="PANTHER" id="PTHR36834:SF1">
    <property type="entry name" value="INTEGRAL MEMBRANE PROTEIN"/>
    <property type="match status" value="1"/>
</dbReference>
<dbReference type="PANTHER" id="PTHR36834">
    <property type="entry name" value="MEMBRANE PROTEIN-RELATED"/>
    <property type="match status" value="1"/>
</dbReference>
<reference evidence="3 4" key="1">
    <citation type="submission" date="2024-08" db="EMBL/GenBank/DDBJ databases">
        <authorList>
            <person name="Arias E."/>
        </authorList>
    </citation>
    <scope>NUCLEOTIDE SEQUENCE [LARGE SCALE GENOMIC DNA]</scope>
    <source>
        <strain evidence="3 4">FAM 25317</strain>
    </source>
</reference>
<evidence type="ECO:0000259" key="2">
    <source>
        <dbReference type="Pfam" id="PF04892"/>
    </source>
</evidence>
<feature type="transmembrane region" description="Helical" evidence="1">
    <location>
        <begin position="68"/>
        <end position="89"/>
    </location>
</feature>
<dbReference type="InterPro" id="IPR006976">
    <property type="entry name" value="VanZ-like"/>
</dbReference>
<dbReference type="Proteomes" id="UP001625389">
    <property type="component" value="Unassembled WGS sequence"/>
</dbReference>
<gene>
    <name evidence="3" type="ORF">ACEN34_05560</name>
</gene>
<keyword evidence="4" id="KW-1185">Reference proteome</keyword>
<proteinExistence type="predicted"/>
<feature type="transmembrane region" description="Helical" evidence="1">
    <location>
        <begin position="27"/>
        <end position="48"/>
    </location>
</feature>
<dbReference type="Pfam" id="PF04892">
    <property type="entry name" value="VanZ"/>
    <property type="match status" value="1"/>
</dbReference>
<feature type="transmembrane region" description="Helical" evidence="1">
    <location>
        <begin position="125"/>
        <end position="145"/>
    </location>
</feature>
<accession>A0ABW8UE03</accession>